<dbReference type="EMBL" id="CM001440">
    <property type="protein sequence ID" value="EHR62821.1"/>
    <property type="molecule type" value="Genomic_DNA"/>
</dbReference>
<protein>
    <submittedName>
        <fullName evidence="2">Uncharacterized protein</fullName>
    </submittedName>
</protein>
<accession>H5XIG0</accession>
<keyword evidence="3" id="KW-1185">Reference proteome</keyword>
<sequence>MTFSQVSHTGRFGLRMALAHCVPVPTIHPMIAYQQLQDVNPDAFAAVADDWLTVAKEAGPTADDIYGSDTGDIEDNRTELDRPCREVPTVPSPSANIHNTHSLDRHAVTDDR</sequence>
<name>H5XIG0_9PSEU</name>
<evidence type="ECO:0000313" key="2">
    <source>
        <dbReference type="EMBL" id="EHR62821.1"/>
    </source>
</evidence>
<gene>
    <name evidence="2" type="ORF">SaccyDRAFT_3998</name>
</gene>
<reference evidence="2 3" key="1">
    <citation type="submission" date="2011-11" db="EMBL/GenBank/DDBJ databases">
        <title>The Noncontiguous Finished sequence of Saccharomonospora cyanea NA-134.</title>
        <authorList>
            <consortium name="US DOE Joint Genome Institute"/>
            <person name="Lucas S."/>
            <person name="Han J."/>
            <person name="Lapidus A."/>
            <person name="Cheng J.-F."/>
            <person name="Goodwin L."/>
            <person name="Pitluck S."/>
            <person name="Peters L."/>
            <person name="Ovchinnikova G."/>
            <person name="Lu M."/>
            <person name="Detter J.C."/>
            <person name="Han C."/>
            <person name="Tapia R."/>
            <person name="Land M."/>
            <person name="Hauser L."/>
            <person name="Kyrpides N."/>
            <person name="Ivanova N."/>
            <person name="Pagani I."/>
            <person name="Brambilla E.-M."/>
            <person name="Klenk H.-P."/>
            <person name="Woyke T."/>
        </authorList>
    </citation>
    <scope>NUCLEOTIDE SEQUENCE [LARGE SCALE GENOMIC DNA]</scope>
    <source>
        <strain evidence="2 3">NA-134</strain>
    </source>
</reference>
<dbReference type="AlphaFoldDB" id="H5XIG0"/>
<feature type="region of interest" description="Disordered" evidence="1">
    <location>
        <begin position="81"/>
        <end position="112"/>
    </location>
</feature>
<dbReference type="Proteomes" id="UP000002791">
    <property type="component" value="Chromosome"/>
</dbReference>
<dbReference type="HOGENOM" id="CLU_2144009_0_0_11"/>
<organism evidence="2 3">
    <name type="scientific">Saccharomonospora cyanea NA-134</name>
    <dbReference type="NCBI Taxonomy" id="882082"/>
    <lineage>
        <taxon>Bacteria</taxon>
        <taxon>Bacillati</taxon>
        <taxon>Actinomycetota</taxon>
        <taxon>Actinomycetes</taxon>
        <taxon>Pseudonocardiales</taxon>
        <taxon>Pseudonocardiaceae</taxon>
        <taxon>Saccharomonospora</taxon>
    </lineage>
</organism>
<evidence type="ECO:0000313" key="3">
    <source>
        <dbReference type="Proteomes" id="UP000002791"/>
    </source>
</evidence>
<proteinExistence type="predicted"/>
<evidence type="ECO:0000256" key="1">
    <source>
        <dbReference type="SAM" id="MobiDB-lite"/>
    </source>
</evidence>
<feature type="compositionally biased region" description="Basic and acidic residues" evidence="1">
    <location>
        <begin position="101"/>
        <end position="112"/>
    </location>
</feature>